<evidence type="ECO:0000313" key="1">
    <source>
        <dbReference type="EMBL" id="RVW30008.1"/>
    </source>
</evidence>
<reference evidence="1 2" key="1">
    <citation type="journal article" date="2018" name="PLoS Genet.">
        <title>Population sequencing reveals clonal diversity and ancestral inbreeding in the grapevine cultivar Chardonnay.</title>
        <authorList>
            <person name="Roach M.J."/>
            <person name="Johnson D.L."/>
            <person name="Bohlmann J."/>
            <person name="van Vuuren H.J."/>
            <person name="Jones S.J."/>
            <person name="Pretorius I.S."/>
            <person name="Schmidt S.A."/>
            <person name="Borneman A.R."/>
        </authorList>
    </citation>
    <scope>NUCLEOTIDE SEQUENCE [LARGE SCALE GENOMIC DNA]</scope>
    <source>
        <strain evidence="2">cv. Chardonnay</strain>
        <tissue evidence="1">Leaf</tissue>
    </source>
</reference>
<sequence>MRRVAVERTTTMVVVGTTRDVEEGTGEQVLAFRIGRGRKGRKGAGAREGLATGYTDVWEHSGGERHIVVDWSPIIEDLYSPELGNPLGCRGSACVEVMTTLHGSPRLFEACRGLRTAGGHLTVDTFMTLDFRHTSRFLIATSGPWSQFRSRLSLESHSWRRVRGRLIRADSYPSSDSSVEMSDELASTLASIQEFMAGVSRRLDQLESSRQDPHPAGVVTDETIPHASQTAQTRPPGVSLGTPFHLADHYETIPPPTVTVPPPMVPTIGILDWPSRRPRDGIPAASLPAKFRMPDIERYSGIGCPKIHLRLYSTVMRAHGIDDAQLVALFPMSLRGSSEWFASVEPSRLRTWEDVAREFLTQFAFSADIDVSDESWRPLDRGQRSLFLPLSLVGGQRWLPRFARRLVGIPFQDLRSLVHAAFSVEEAMARGLWTDTPSPDSKGKKLIGPLTRSGEVGAISYQHRRPAHHSAYRSPTVRAPFSLPQYQYQLDYAQEPYIAQTSMQPRPPHPRAATRPP</sequence>
<dbReference type="AlphaFoldDB" id="A0A438D3F5"/>
<gene>
    <name evidence="1" type="ORF">CK203_089835</name>
</gene>
<name>A0A438D3F5_VITVI</name>
<evidence type="ECO:0000313" key="2">
    <source>
        <dbReference type="Proteomes" id="UP000288805"/>
    </source>
</evidence>
<evidence type="ECO:0008006" key="3">
    <source>
        <dbReference type="Google" id="ProtNLM"/>
    </source>
</evidence>
<proteinExistence type="predicted"/>
<dbReference type="PANTHER" id="PTHR33223">
    <property type="entry name" value="CCHC-TYPE DOMAIN-CONTAINING PROTEIN"/>
    <property type="match status" value="1"/>
</dbReference>
<dbReference type="Proteomes" id="UP000288805">
    <property type="component" value="Unassembled WGS sequence"/>
</dbReference>
<protein>
    <recommendedName>
        <fullName evidence="3">Retrotransposon gag domain-containing protein</fullName>
    </recommendedName>
</protein>
<comment type="caution">
    <text evidence="1">The sequence shown here is derived from an EMBL/GenBank/DDBJ whole genome shotgun (WGS) entry which is preliminary data.</text>
</comment>
<dbReference type="PANTHER" id="PTHR33223:SF8">
    <property type="entry name" value="OS04G0172440 PROTEIN"/>
    <property type="match status" value="1"/>
</dbReference>
<organism evidence="1 2">
    <name type="scientific">Vitis vinifera</name>
    <name type="common">Grape</name>
    <dbReference type="NCBI Taxonomy" id="29760"/>
    <lineage>
        <taxon>Eukaryota</taxon>
        <taxon>Viridiplantae</taxon>
        <taxon>Streptophyta</taxon>
        <taxon>Embryophyta</taxon>
        <taxon>Tracheophyta</taxon>
        <taxon>Spermatophyta</taxon>
        <taxon>Magnoliopsida</taxon>
        <taxon>eudicotyledons</taxon>
        <taxon>Gunneridae</taxon>
        <taxon>Pentapetalae</taxon>
        <taxon>rosids</taxon>
        <taxon>Vitales</taxon>
        <taxon>Vitaceae</taxon>
        <taxon>Viteae</taxon>
        <taxon>Vitis</taxon>
    </lineage>
</organism>
<accession>A0A438D3F5</accession>
<dbReference type="EMBL" id="QGNW01001817">
    <property type="protein sequence ID" value="RVW30008.1"/>
    <property type="molecule type" value="Genomic_DNA"/>
</dbReference>